<dbReference type="SMART" id="SM00213">
    <property type="entry name" value="UBQ"/>
    <property type="match status" value="1"/>
</dbReference>
<dbReference type="RefSeq" id="XP_025424310.1">
    <property type="nucleotide sequence ID" value="XM_025568525.1"/>
</dbReference>
<keyword evidence="2" id="KW-0472">Membrane</keyword>
<dbReference type="RefSeq" id="XP_025424309.1">
    <property type="nucleotide sequence ID" value="XM_025568524.1"/>
</dbReference>
<dbReference type="SUPFAM" id="SSF54236">
    <property type="entry name" value="Ubiquitin-like"/>
    <property type="match status" value="1"/>
</dbReference>
<feature type="transmembrane region" description="Helical" evidence="2">
    <location>
        <begin position="286"/>
        <end position="307"/>
    </location>
</feature>
<organism evidence="4 7">
    <name type="scientific">Sipha flava</name>
    <name type="common">yellow sugarcane aphid</name>
    <dbReference type="NCBI Taxonomy" id="143950"/>
    <lineage>
        <taxon>Eukaryota</taxon>
        <taxon>Metazoa</taxon>
        <taxon>Ecdysozoa</taxon>
        <taxon>Arthropoda</taxon>
        <taxon>Hexapoda</taxon>
        <taxon>Insecta</taxon>
        <taxon>Pterygota</taxon>
        <taxon>Neoptera</taxon>
        <taxon>Paraneoptera</taxon>
        <taxon>Hemiptera</taxon>
        <taxon>Sternorrhyncha</taxon>
        <taxon>Aphidomorpha</taxon>
        <taxon>Aphidoidea</taxon>
        <taxon>Aphididae</taxon>
        <taxon>Sipha</taxon>
    </lineage>
</organism>
<dbReference type="RefSeq" id="XP_025424308.1">
    <property type="nucleotide sequence ID" value="XM_025568523.1"/>
</dbReference>
<evidence type="ECO:0000313" key="7">
    <source>
        <dbReference type="RefSeq" id="XP_025424310.1"/>
    </source>
</evidence>
<keyword evidence="2" id="KW-0812">Transmembrane</keyword>
<feature type="compositionally biased region" description="Polar residues" evidence="1">
    <location>
        <begin position="235"/>
        <end position="247"/>
    </location>
</feature>
<evidence type="ECO:0000256" key="2">
    <source>
        <dbReference type="SAM" id="Phobius"/>
    </source>
</evidence>
<dbReference type="Gene3D" id="3.10.20.90">
    <property type="entry name" value="Phosphatidylinositol 3-kinase Catalytic Subunit, Chain A, domain 1"/>
    <property type="match status" value="1"/>
</dbReference>
<protein>
    <submittedName>
        <fullName evidence="5 6">Transmembrane and ubiquitin-like domain-containing protein 1</fullName>
    </submittedName>
</protein>
<sequence length="322" mass="36647">MALVEGFGDEVIQFFGILFIVALIVLLWMSTQVAEMQIFRGAVFILERRTRRRHHDTARVTPVIPVQSINEHPTTETVPVNLDVQTNSSLNTDNQQNKNENSTDTKIDDATKTESTTKSNESSQSPCVNDGTSEPQVYDDSIRIRLKYLNDNCRLVEGRLTENIGIFKRRHFSTELSSNKIIRLIFQGKVLHDDEASLGSCGLHDNCVVHCLIHQPRITVTGQQTPDPVDHDNTEQPLPNMTRQRQQGPVQREWNLATLLSALITIIISLLWYARIQFYTLFSYTSTGTLGILTGIFMFTAFLTYLVDNEEQQHQQRQHPGH</sequence>
<proteinExistence type="predicted"/>
<evidence type="ECO:0000256" key="1">
    <source>
        <dbReference type="SAM" id="MobiDB-lite"/>
    </source>
</evidence>
<evidence type="ECO:0000313" key="6">
    <source>
        <dbReference type="RefSeq" id="XP_025424309.1"/>
    </source>
</evidence>
<dbReference type="PANTHER" id="PTHR14557">
    <property type="entry name" value="PROTEIN C7ORF21"/>
    <property type="match status" value="1"/>
</dbReference>
<name>A0A8B8GMU6_9HEMI</name>
<evidence type="ECO:0000313" key="4">
    <source>
        <dbReference type="Proteomes" id="UP000694846"/>
    </source>
</evidence>
<dbReference type="InterPro" id="IPR040352">
    <property type="entry name" value="TMUB1/2"/>
</dbReference>
<dbReference type="OrthoDB" id="161999at2759"/>
<feature type="transmembrane region" description="Helical" evidence="2">
    <location>
        <begin position="12"/>
        <end position="30"/>
    </location>
</feature>
<feature type="domain" description="Ubiquitin-like" evidence="3">
    <location>
        <begin position="142"/>
        <end position="216"/>
    </location>
</feature>
<dbReference type="PROSITE" id="PS50053">
    <property type="entry name" value="UBIQUITIN_2"/>
    <property type="match status" value="1"/>
</dbReference>
<evidence type="ECO:0000313" key="5">
    <source>
        <dbReference type="RefSeq" id="XP_025424308.1"/>
    </source>
</evidence>
<dbReference type="Pfam" id="PF00240">
    <property type="entry name" value="ubiquitin"/>
    <property type="match status" value="1"/>
</dbReference>
<keyword evidence="2" id="KW-1133">Transmembrane helix</keyword>
<reference evidence="5 6" key="1">
    <citation type="submission" date="2025-04" db="UniProtKB">
        <authorList>
            <consortium name="RefSeq"/>
        </authorList>
    </citation>
    <scope>IDENTIFICATION</scope>
    <source>
        <tissue evidence="5 6">Whole body</tissue>
    </source>
</reference>
<dbReference type="CDD" id="cd17057">
    <property type="entry name" value="Ubl_TMUB1_like"/>
    <property type="match status" value="1"/>
</dbReference>
<evidence type="ECO:0000259" key="3">
    <source>
        <dbReference type="PROSITE" id="PS50053"/>
    </source>
</evidence>
<feature type="region of interest" description="Disordered" evidence="1">
    <location>
        <begin position="222"/>
        <end position="247"/>
    </location>
</feature>
<feature type="compositionally biased region" description="Basic and acidic residues" evidence="1">
    <location>
        <begin position="101"/>
        <end position="112"/>
    </location>
</feature>
<dbReference type="Proteomes" id="UP000694846">
    <property type="component" value="Unplaced"/>
</dbReference>
<dbReference type="AlphaFoldDB" id="A0A8B8GMU6"/>
<feature type="compositionally biased region" description="Low complexity" evidence="1">
    <location>
        <begin position="113"/>
        <end position="123"/>
    </location>
</feature>
<dbReference type="InterPro" id="IPR000626">
    <property type="entry name" value="Ubiquitin-like_dom"/>
</dbReference>
<feature type="compositionally biased region" description="Polar residues" evidence="1">
    <location>
        <begin position="86"/>
        <end position="100"/>
    </location>
</feature>
<accession>A0A8B8GMU6</accession>
<dbReference type="PANTHER" id="PTHR14557:SF5">
    <property type="entry name" value="UBIQUITIN-LIKE DOMAIN-CONTAINING PROTEIN"/>
    <property type="match status" value="1"/>
</dbReference>
<dbReference type="GO" id="GO:0036503">
    <property type="term" value="P:ERAD pathway"/>
    <property type="evidence" value="ECO:0007669"/>
    <property type="project" value="InterPro"/>
</dbReference>
<feature type="region of interest" description="Disordered" evidence="1">
    <location>
        <begin position="86"/>
        <end position="134"/>
    </location>
</feature>
<keyword evidence="4" id="KW-1185">Reference proteome</keyword>
<gene>
    <name evidence="5 6 7" type="primary">LOC112693444</name>
</gene>
<feature type="transmembrane region" description="Helical" evidence="2">
    <location>
        <begin position="254"/>
        <end position="274"/>
    </location>
</feature>
<dbReference type="GeneID" id="112693444"/>
<feature type="compositionally biased region" description="Polar residues" evidence="1">
    <location>
        <begin position="124"/>
        <end position="134"/>
    </location>
</feature>
<dbReference type="InterPro" id="IPR029071">
    <property type="entry name" value="Ubiquitin-like_domsf"/>
</dbReference>